<name>K1SIJ7_9ZZZZ</name>
<dbReference type="AlphaFoldDB" id="K1SIJ7"/>
<comment type="caution">
    <text evidence="1">The sequence shown here is derived from an EMBL/GenBank/DDBJ whole genome shotgun (WGS) entry which is preliminary data.</text>
</comment>
<gene>
    <name evidence="1" type="ORF">OBE_11656</name>
</gene>
<dbReference type="EMBL" id="AJWZ01008034">
    <property type="protein sequence ID" value="EKC55249.1"/>
    <property type="molecule type" value="Genomic_DNA"/>
</dbReference>
<organism evidence="1">
    <name type="scientific">human gut metagenome</name>
    <dbReference type="NCBI Taxonomy" id="408170"/>
    <lineage>
        <taxon>unclassified sequences</taxon>
        <taxon>metagenomes</taxon>
        <taxon>organismal metagenomes</taxon>
    </lineage>
</organism>
<proteinExistence type="predicted"/>
<accession>K1SIJ7</accession>
<protein>
    <submittedName>
        <fullName evidence="1">Uncharacterized protein</fullName>
    </submittedName>
</protein>
<sequence>MKKPVIQSVDFAEEWIVPRYAIDMYQLLAISLIRLRMFVITVRIKSFATKISIFTVRNSLMQL</sequence>
<reference evidence="1" key="1">
    <citation type="journal article" date="2013" name="Environ. Microbiol.">
        <title>Microbiota from the distal guts of lean and obese adolescents exhibit partial functional redundancy besides clear differences in community structure.</title>
        <authorList>
            <person name="Ferrer M."/>
            <person name="Ruiz A."/>
            <person name="Lanza F."/>
            <person name="Haange S.B."/>
            <person name="Oberbach A."/>
            <person name="Till H."/>
            <person name="Bargiela R."/>
            <person name="Campoy C."/>
            <person name="Segura M.T."/>
            <person name="Richter M."/>
            <person name="von Bergen M."/>
            <person name="Seifert J."/>
            <person name="Suarez A."/>
        </authorList>
    </citation>
    <scope>NUCLEOTIDE SEQUENCE</scope>
</reference>
<evidence type="ECO:0000313" key="1">
    <source>
        <dbReference type="EMBL" id="EKC55249.1"/>
    </source>
</evidence>